<sequence>MAQPADPQPAPALPVRTQERQRTRRKRGNALDDRVPPNTSTALQPLRRQASRSTSPATDAESVVTREQARQRARGDLAKRDPAGQEMTQPSEEEDTGLKLRLELNLDVEVELKAKIHGDLTLALLPHRRPEPSGLRSQLPAAPIPAPPG</sequence>
<reference evidence="2" key="1">
    <citation type="submission" date="2016-12" db="EMBL/GenBank/DDBJ databases">
        <title>The genomes of Aspergillus section Nigri reveals drivers in fungal speciation.</title>
        <authorList>
            <consortium name="DOE Joint Genome Institute"/>
            <person name="Vesth T.C."/>
            <person name="Nybo J."/>
            <person name="Theobald S."/>
            <person name="Brandl J."/>
            <person name="Frisvad J.C."/>
            <person name="Nielsen K.F."/>
            <person name="Lyhne E.K."/>
            <person name="Kogle M.E."/>
            <person name="Kuo A."/>
            <person name="Riley R."/>
            <person name="Clum A."/>
            <person name="Nolan M."/>
            <person name="Lipzen A."/>
            <person name="Salamov A."/>
            <person name="Henrissat B."/>
            <person name="Wiebenga A."/>
            <person name="De vries R.P."/>
            <person name="Grigoriev I.V."/>
            <person name="Mortensen U.H."/>
            <person name="Andersen M.R."/>
            <person name="Baker S.E."/>
        </authorList>
    </citation>
    <scope>NUCLEOTIDE SEQUENCE</scope>
    <source>
        <strain evidence="2">CBS 122712</strain>
    </source>
</reference>
<dbReference type="PANTHER" id="PTHR35587">
    <property type="entry name" value="EXPRESSED PROTEIN"/>
    <property type="match status" value="1"/>
</dbReference>
<dbReference type="OrthoDB" id="2873061at2759"/>
<evidence type="ECO:0000313" key="2">
    <source>
        <dbReference type="EMBL" id="PWY63076.1"/>
    </source>
</evidence>
<dbReference type="PANTHER" id="PTHR35587:SF3">
    <property type="entry name" value="EXPRESSED PROTEIN"/>
    <property type="match status" value="1"/>
</dbReference>
<evidence type="ECO:0000313" key="3">
    <source>
        <dbReference type="Proteomes" id="UP000246171"/>
    </source>
</evidence>
<feature type="region of interest" description="Disordered" evidence="1">
    <location>
        <begin position="127"/>
        <end position="149"/>
    </location>
</feature>
<dbReference type="EMBL" id="MSFU01000039">
    <property type="protein sequence ID" value="PWY63076.1"/>
    <property type="molecule type" value="Genomic_DNA"/>
</dbReference>
<name>A0A317UPE9_ASPEC</name>
<dbReference type="AlphaFoldDB" id="A0A317UPE9"/>
<organism evidence="2 3">
    <name type="scientific">Aspergillus eucalypticola (strain CBS 122712 / IBT 29274)</name>
    <dbReference type="NCBI Taxonomy" id="1448314"/>
    <lineage>
        <taxon>Eukaryota</taxon>
        <taxon>Fungi</taxon>
        <taxon>Dikarya</taxon>
        <taxon>Ascomycota</taxon>
        <taxon>Pezizomycotina</taxon>
        <taxon>Eurotiomycetes</taxon>
        <taxon>Eurotiomycetidae</taxon>
        <taxon>Eurotiales</taxon>
        <taxon>Aspergillaceae</taxon>
        <taxon>Aspergillus</taxon>
        <taxon>Aspergillus subgen. Circumdati</taxon>
    </lineage>
</organism>
<feature type="compositionally biased region" description="Pro residues" evidence="1">
    <location>
        <begin position="1"/>
        <end position="12"/>
    </location>
</feature>
<dbReference type="RefSeq" id="XP_025382835.1">
    <property type="nucleotide sequence ID" value="XM_025536351.1"/>
</dbReference>
<feature type="region of interest" description="Disordered" evidence="1">
    <location>
        <begin position="1"/>
        <end position="98"/>
    </location>
</feature>
<accession>A0A317UPE9</accession>
<dbReference type="VEuPathDB" id="FungiDB:BO83DRAFT_441627"/>
<evidence type="ECO:0000256" key="1">
    <source>
        <dbReference type="SAM" id="MobiDB-lite"/>
    </source>
</evidence>
<protein>
    <submittedName>
        <fullName evidence="2">Uncharacterized protein</fullName>
    </submittedName>
</protein>
<dbReference type="Proteomes" id="UP000246171">
    <property type="component" value="Unassembled WGS sequence"/>
</dbReference>
<feature type="compositionally biased region" description="Basic and acidic residues" evidence="1">
    <location>
        <begin position="67"/>
        <end position="83"/>
    </location>
</feature>
<keyword evidence="3" id="KW-1185">Reference proteome</keyword>
<comment type="caution">
    <text evidence="2">The sequence shown here is derived from an EMBL/GenBank/DDBJ whole genome shotgun (WGS) entry which is preliminary data.</text>
</comment>
<dbReference type="GeneID" id="37058313"/>
<gene>
    <name evidence="2" type="ORF">BO83DRAFT_441627</name>
</gene>
<proteinExistence type="predicted"/>